<dbReference type="Pfam" id="PF07287">
    <property type="entry name" value="AtuA"/>
    <property type="match status" value="1"/>
</dbReference>
<evidence type="ECO:0000259" key="1">
    <source>
        <dbReference type="Pfam" id="PF07287"/>
    </source>
</evidence>
<accession>A0A6A6X0K6</accession>
<evidence type="ECO:0000313" key="4">
    <source>
        <dbReference type="Proteomes" id="UP000799757"/>
    </source>
</evidence>
<dbReference type="PANTHER" id="PTHR47585">
    <property type="match status" value="1"/>
</dbReference>
<organism evidence="3 4">
    <name type="scientific">Melanomma pulvis-pyrius CBS 109.77</name>
    <dbReference type="NCBI Taxonomy" id="1314802"/>
    <lineage>
        <taxon>Eukaryota</taxon>
        <taxon>Fungi</taxon>
        <taxon>Dikarya</taxon>
        <taxon>Ascomycota</taxon>
        <taxon>Pezizomycotina</taxon>
        <taxon>Dothideomycetes</taxon>
        <taxon>Pleosporomycetidae</taxon>
        <taxon>Pleosporales</taxon>
        <taxon>Melanommataceae</taxon>
        <taxon>Melanomma</taxon>
    </lineage>
</organism>
<feature type="domain" description="AtuA-like ferredoxin-fold" evidence="2">
    <location>
        <begin position="522"/>
        <end position="639"/>
    </location>
</feature>
<dbReference type="AlphaFoldDB" id="A0A6A6X0K6"/>
<name>A0A6A6X0K6_9PLEO</name>
<dbReference type="PANTHER" id="PTHR47585:SF1">
    <property type="entry name" value="DUF1446 DOMAIN-CONTAINING PROTEIN"/>
    <property type="match status" value="1"/>
</dbReference>
<dbReference type="Proteomes" id="UP000799757">
    <property type="component" value="Unassembled WGS sequence"/>
</dbReference>
<keyword evidence="4" id="KW-1185">Reference proteome</keyword>
<evidence type="ECO:0000313" key="3">
    <source>
        <dbReference type="EMBL" id="KAF2789683.1"/>
    </source>
</evidence>
<reference evidence="3" key="1">
    <citation type="journal article" date="2020" name="Stud. Mycol.">
        <title>101 Dothideomycetes genomes: a test case for predicting lifestyles and emergence of pathogens.</title>
        <authorList>
            <person name="Haridas S."/>
            <person name="Albert R."/>
            <person name="Binder M."/>
            <person name="Bloem J."/>
            <person name="Labutti K."/>
            <person name="Salamov A."/>
            <person name="Andreopoulos B."/>
            <person name="Baker S."/>
            <person name="Barry K."/>
            <person name="Bills G."/>
            <person name="Bluhm B."/>
            <person name="Cannon C."/>
            <person name="Castanera R."/>
            <person name="Culley D."/>
            <person name="Daum C."/>
            <person name="Ezra D."/>
            <person name="Gonzalez J."/>
            <person name="Henrissat B."/>
            <person name="Kuo A."/>
            <person name="Liang C."/>
            <person name="Lipzen A."/>
            <person name="Lutzoni F."/>
            <person name="Magnuson J."/>
            <person name="Mondo S."/>
            <person name="Nolan M."/>
            <person name="Ohm R."/>
            <person name="Pangilinan J."/>
            <person name="Park H.-J."/>
            <person name="Ramirez L."/>
            <person name="Alfaro M."/>
            <person name="Sun H."/>
            <person name="Tritt A."/>
            <person name="Yoshinaga Y."/>
            <person name="Zwiers L.-H."/>
            <person name="Turgeon B."/>
            <person name="Goodwin S."/>
            <person name="Spatafora J."/>
            <person name="Crous P."/>
            <person name="Grigoriev I."/>
        </authorList>
    </citation>
    <scope>NUCLEOTIDE SEQUENCE</scope>
    <source>
        <strain evidence="3">CBS 109.77</strain>
    </source>
</reference>
<gene>
    <name evidence="3" type="ORF">K505DRAFT_378055</name>
</gene>
<dbReference type="InterPro" id="IPR010839">
    <property type="entry name" value="AtuA_N"/>
</dbReference>
<proteinExistence type="predicted"/>
<dbReference type="InterPro" id="IPR056362">
    <property type="entry name" value="AtuA-like_ferredoxin_dom"/>
</dbReference>
<feature type="domain" description="Acyclic terpene utilisation N-terminal" evidence="1">
    <location>
        <begin position="19"/>
        <end position="471"/>
    </location>
</feature>
<sequence>MSPLDYGTRWTEQRGKRPVRIANCSGYKADPGYHMRYQAELGDVDFITGDYLAEVNIAENAEAHAKGQHPGWEETAWDGIRQTVELLSEKRIRVIVNGGAHNPKGLAEKIQQLVTEKGLNLKVAYVLGDNLINEMKDIRKNGLPPHLDSENSEVKYDTHTLDLFEKSDKPIVSANVYLGAREILKGLQEGADIIIAGRVADASPVIGAAWFWHSWKDTDYDELAGGLIAGHLIECSGYVTGSNFAGFYEYPLDDLFDMVYGIAEVESDGSCVITKHDAKKGFVTADTVKCQFLYELQGNVYLNSDVKAILDDVQVKQEGKDRVRVWGIKGRPPPPTTKLAIFYRAGYQSEIIVNATGYGTSAKFDLYERMIRFGLQRLNILDKFDILEFQRIGVPEPNPRSQLRSTTYLRIFAEASDAKINLGLASLLGEFAMQHYSGFHLSSNQGAAIPRPYLSYYPAIWPQSKLQTSINILDSAKSENATHTTCIPTTPPPKFEDLTKRESYETANPVDLNSFGPTTKARLGDIVLARSGDKGGNANIGFFIPTALPSSYKPLPSAPNSSPLYLESWDWLRSLLTIPMLQTMFAESWDPAFYIERVEFPHIYAVHFVVYGVLGRGVSGSSRLDSFAKGMGDWLRDCVVDVPVRFLEGRGLGEKSDVARL</sequence>
<dbReference type="EMBL" id="MU002121">
    <property type="protein sequence ID" value="KAF2789683.1"/>
    <property type="molecule type" value="Genomic_DNA"/>
</dbReference>
<evidence type="ECO:0000259" key="2">
    <source>
        <dbReference type="Pfam" id="PF23544"/>
    </source>
</evidence>
<dbReference type="OrthoDB" id="10265871at2759"/>
<dbReference type="Pfam" id="PF23544">
    <property type="entry name" value="AtuA_ferredoxin"/>
    <property type="match status" value="1"/>
</dbReference>
<protein>
    <submittedName>
        <fullName evidence="3">DUF1446-domain-containing protein</fullName>
    </submittedName>
</protein>